<evidence type="ECO:0000256" key="1">
    <source>
        <dbReference type="PROSITE-ProRule" id="PRU00175"/>
    </source>
</evidence>
<feature type="region of interest" description="Disordered" evidence="3">
    <location>
        <begin position="701"/>
        <end position="721"/>
    </location>
</feature>
<keyword evidence="6" id="KW-1185">Reference proteome</keyword>
<dbReference type="PANTHER" id="PTHR46405">
    <property type="entry name" value="OS05G0141500 PROTEIN"/>
    <property type="match status" value="1"/>
</dbReference>
<dbReference type="Gene3D" id="3.30.40.10">
    <property type="entry name" value="Zinc/RING finger domain, C3HC4 (zinc finger)"/>
    <property type="match status" value="1"/>
</dbReference>
<dbReference type="EMBL" id="JAKOGI010001315">
    <property type="protein sequence ID" value="KAJ8426296.1"/>
    <property type="molecule type" value="Genomic_DNA"/>
</dbReference>
<dbReference type="InterPro" id="IPR013083">
    <property type="entry name" value="Znf_RING/FYVE/PHD"/>
</dbReference>
<dbReference type="AlphaFoldDB" id="A0A9Q1GSV8"/>
<gene>
    <name evidence="5" type="ORF">Cgig2_007527</name>
</gene>
<dbReference type="Pfam" id="PF13920">
    <property type="entry name" value="zf-C3HC4_3"/>
    <property type="match status" value="1"/>
</dbReference>
<comment type="caution">
    <text evidence="5">The sequence shown here is derived from an EMBL/GenBank/DDBJ whole genome shotgun (WGS) entry which is preliminary data.</text>
</comment>
<dbReference type="OrthoDB" id="1711136at2759"/>
<feature type="region of interest" description="Disordered" evidence="3">
    <location>
        <begin position="1"/>
        <end position="23"/>
    </location>
</feature>
<evidence type="ECO:0000313" key="6">
    <source>
        <dbReference type="Proteomes" id="UP001153076"/>
    </source>
</evidence>
<dbReference type="Proteomes" id="UP001153076">
    <property type="component" value="Unassembled WGS sequence"/>
</dbReference>
<evidence type="ECO:0000256" key="2">
    <source>
        <dbReference type="SAM" id="Coils"/>
    </source>
</evidence>
<dbReference type="GO" id="GO:0008270">
    <property type="term" value="F:zinc ion binding"/>
    <property type="evidence" value="ECO:0007669"/>
    <property type="project" value="UniProtKB-KW"/>
</dbReference>
<dbReference type="SUPFAM" id="SSF57850">
    <property type="entry name" value="RING/U-box"/>
    <property type="match status" value="1"/>
</dbReference>
<evidence type="ECO:0000313" key="5">
    <source>
        <dbReference type="EMBL" id="KAJ8426296.1"/>
    </source>
</evidence>
<dbReference type="PROSITE" id="PS50089">
    <property type="entry name" value="ZF_RING_2"/>
    <property type="match status" value="1"/>
</dbReference>
<dbReference type="Pfam" id="PF20235">
    <property type="entry name" value="PIR2-like_helical"/>
    <property type="match status" value="1"/>
</dbReference>
<sequence>MMKPATTTDVDHHPKPIIGDGNSSLANSILKSGLKPWTCNMGSSDSMQKSENHECPNARKPRNPDFDDYGRGYCTEDQLEKILLKNLECLYSEAVSKLVALGYDEEVALKAVLKEGYWYAEGSMDVLANILHHSLTYLNNGSCKNDGDSDESEFDFTTLRQLVEDCLADMVRLLRKFRPQLTRGDALWCLLMSDLDLGSASTLEIPMLPSSNLCCNTESDNDSVNTNTTICGISVPHGLYKFHESWDLPNGANLKPSANGFDGFFSFSESSMQRDIGCPRRLNLSPTLKSLLKRNVAAFAAGFLSKQQLQMHSQPCISCATSVDSSEGTKLADSPAELVEESCNNNQDVVNSILNKFKDLDLDENLNCIAEDQKDELILTLVHQVKDLEKQVKERKEWAHQKALQAAKKLSNDLTELKMLRMEREDTHRLKKGKQTLEDKTMKRLSEMETALRTASSQVDRANAAVRHLEIENAEIRAEMEASKLSASESMKACLEVAKREKKCLKRLLTWEKQKTKLQEEIAAEKQKISDLQLQLVQTNAAQKEAEIEIYVSASWLSSYARASMSNISSLQAGYRSCSMGNLELYGHQHDIWVLSTLFHSKCWFPFTIHWRKKAYSLLLRILLTTYEAQAILSQEKWRHEVKEKELAMARVEEERHAKESSEGNSKRKLEALRLRIEIDFQRQKDDLRRLEQELARLKTTAQSTNPHDPSDAFTARSPEAASHQGETIARLLHEARETENESGFERECMICMKEEVSVVFLPCTHQVMCVNCGETYGKKGKKATCPCCRFPIEQRIRVFGVSS</sequence>
<keyword evidence="1" id="KW-0479">Metal-binding</keyword>
<name>A0A9Q1GSV8_9CARY</name>
<dbReference type="CDD" id="cd23128">
    <property type="entry name" value="RING-HC_MIP1-like"/>
    <property type="match status" value="1"/>
</dbReference>
<feature type="coiled-coil region" evidence="2">
    <location>
        <begin position="635"/>
        <end position="701"/>
    </location>
</feature>
<evidence type="ECO:0000259" key="4">
    <source>
        <dbReference type="PROSITE" id="PS50089"/>
    </source>
</evidence>
<feature type="region of interest" description="Disordered" evidence="3">
    <location>
        <begin position="43"/>
        <end position="62"/>
    </location>
</feature>
<protein>
    <recommendedName>
        <fullName evidence="4">RING-type domain-containing protein</fullName>
    </recommendedName>
</protein>
<evidence type="ECO:0000256" key="3">
    <source>
        <dbReference type="SAM" id="MobiDB-lite"/>
    </source>
</evidence>
<feature type="coiled-coil region" evidence="2">
    <location>
        <begin position="445"/>
        <end position="549"/>
    </location>
</feature>
<dbReference type="InterPro" id="IPR046527">
    <property type="entry name" value="PIR2-like_helical"/>
</dbReference>
<accession>A0A9Q1GSV8</accession>
<organism evidence="5 6">
    <name type="scientific">Carnegiea gigantea</name>
    <dbReference type="NCBI Taxonomy" id="171969"/>
    <lineage>
        <taxon>Eukaryota</taxon>
        <taxon>Viridiplantae</taxon>
        <taxon>Streptophyta</taxon>
        <taxon>Embryophyta</taxon>
        <taxon>Tracheophyta</taxon>
        <taxon>Spermatophyta</taxon>
        <taxon>Magnoliopsida</taxon>
        <taxon>eudicotyledons</taxon>
        <taxon>Gunneridae</taxon>
        <taxon>Pentapetalae</taxon>
        <taxon>Caryophyllales</taxon>
        <taxon>Cactineae</taxon>
        <taxon>Cactaceae</taxon>
        <taxon>Cactoideae</taxon>
        <taxon>Echinocereeae</taxon>
        <taxon>Carnegiea</taxon>
    </lineage>
</organism>
<dbReference type="PANTHER" id="PTHR46405:SF3">
    <property type="entry name" value="RING_U-BOX SUPERFAMILY PROTEIN"/>
    <property type="match status" value="1"/>
</dbReference>
<dbReference type="InterPro" id="IPR046934">
    <property type="entry name" value="PIR2-like"/>
</dbReference>
<feature type="domain" description="RING-type" evidence="4">
    <location>
        <begin position="749"/>
        <end position="790"/>
    </location>
</feature>
<feature type="compositionally biased region" description="Basic and acidic residues" evidence="3">
    <location>
        <begin position="48"/>
        <end position="62"/>
    </location>
</feature>
<reference evidence="5" key="1">
    <citation type="submission" date="2022-04" db="EMBL/GenBank/DDBJ databases">
        <title>Carnegiea gigantea Genome sequencing and assembly v2.</title>
        <authorList>
            <person name="Copetti D."/>
            <person name="Sanderson M.J."/>
            <person name="Burquez A."/>
            <person name="Wojciechowski M.F."/>
        </authorList>
    </citation>
    <scope>NUCLEOTIDE SEQUENCE</scope>
    <source>
        <strain evidence="5">SGP5-SGP5p</strain>
        <tissue evidence="5">Aerial part</tissue>
    </source>
</reference>
<keyword evidence="1" id="KW-0863">Zinc-finger</keyword>
<keyword evidence="1" id="KW-0862">Zinc</keyword>
<dbReference type="InterPro" id="IPR001841">
    <property type="entry name" value="Znf_RING"/>
</dbReference>
<keyword evidence="2" id="KW-0175">Coiled coil</keyword>
<proteinExistence type="predicted"/>